<accession>A0ACB8SLV2</accession>
<sequence>MQIVTLSKTDLLPTGTRNLVCSTPTTSVVKAEDAITVIGLCQSLAWKAHKARCGMTAEGASALQTIPRSREVNERLRMWLRAHKTLLYQFALWAMNLANEPYDVLCSHSVVIHVQEKRSITAALVDSEPPDIYNVVGGAVVEDTILKQDLQRLGYPEDALEAMADMFARDHFTCQIAVICEEASIMRLLWFTLSEHALDLLRRMGPDRAADLHHEWVMRLTTQVRTGFTSLAADSCSMAKDVEGESAD</sequence>
<name>A0ACB8SLV2_9AGAM</name>
<dbReference type="EMBL" id="MU277246">
    <property type="protein sequence ID" value="KAI0057499.1"/>
    <property type="molecule type" value="Genomic_DNA"/>
</dbReference>
<reference evidence="1" key="1">
    <citation type="submission" date="2021-03" db="EMBL/GenBank/DDBJ databases">
        <authorList>
            <consortium name="DOE Joint Genome Institute"/>
            <person name="Ahrendt S."/>
            <person name="Looney B.P."/>
            <person name="Miyauchi S."/>
            <person name="Morin E."/>
            <person name="Drula E."/>
            <person name="Courty P.E."/>
            <person name="Chicoki N."/>
            <person name="Fauchery L."/>
            <person name="Kohler A."/>
            <person name="Kuo A."/>
            <person name="Labutti K."/>
            <person name="Pangilinan J."/>
            <person name="Lipzen A."/>
            <person name="Riley R."/>
            <person name="Andreopoulos W."/>
            <person name="He G."/>
            <person name="Johnson J."/>
            <person name="Barry K.W."/>
            <person name="Grigoriev I.V."/>
            <person name="Nagy L."/>
            <person name="Hibbett D."/>
            <person name="Henrissat B."/>
            <person name="Matheny P.B."/>
            <person name="Labbe J."/>
            <person name="Martin F."/>
        </authorList>
    </citation>
    <scope>NUCLEOTIDE SEQUENCE</scope>
    <source>
        <strain evidence="1">HHB10654</strain>
    </source>
</reference>
<proteinExistence type="predicted"/>
<evidence type="ECO:0000313" key="1">
    <source>
        <dbReference type="EMBL" id="KAI0057499.1"/>
    </source>
</evidence>
<protein>
    <submittedName>
        <fullName evidence="1">Uncharacterized protein</fullName>
    </submittedName>
</protein>
<organism evidence="1 2">
    <name type="scientific">Artomyces pyxidatus</name>
    <dbReference type="NCBI Taxonomy" id="48021"/>
    <lineage>
        <taxon>Eukaryota</taxon>
        <taxon>Fungi</taxon>
        <taxon>Dikarya</taxon>
        <taxon>Basidiomycota</taxon>
        <taxon>Agaricomycotina</taxon>
        <taxon>Agaricomycetes</taxon>
        <taxon>Russulales</taxon>
        <taxon>Auriscalpiaceae</taxon>
        <taxon>Artomyces</taxon>
    </lineage>
</organism>
<reference evidence="1" key="2">
    <citation type="journal article" date="2022" name="New Phytol.">
        <title>Evolutionary transition to the ectomycorrhizal habit in the genomes of a hyperdiverse lineage of mushroom-forming fungi.</title>
        <authorList>
            <person name="Looney B."/>
            <person name="Miyauchi S."/>
            <person name="Morin E."/>
            <person name="Drula E."/>
            <person name="Courty P.E."/>
            <person name="Kohler A."/>
            <person name="Kuo A."/>
            <person name="LaButti K."/>
            <person name="Pangilinan J."/>
            <person name="Lipzen A."/>
            <person name="Riley R."/>
            <person name="Andreopoulos W."/>
            <person name="He G."/>
            <person name="Johnson J."/>
            <person name="Nolan M."/>
            <person name="Tritt A."/>
            <person name="Barry K.W."/>
            <person name="Grigoriev I.V."/>
            <person name="Nagy L.G."/>
            <person name="Hibbett D."/>
            <person name="Henrissat B."/>
            <person name="Matheny P.B."/>
            <person name="Labbe J."/>
            <person name="Martin F.M."/>
        </authorList>
    </citation>
    <scope>NUCLEOTIDE SEQUENCE</scope>
    <source>
        <strain evidence="1">HHB10654</strain>
    </source>
</reference>
<dbReference type="Proteomes" id="UP000814140">
    <property type="component" value="Unassembled WGS sequence"/>
</dbReference>
<evidence type="ECO:0000313" key="2">
    <source>
        <dbReference type="Proteomes" id="UP000814140"/>
    </source>
</evidence>
<keyword evidence="2" id="KW-1185">Reference proteome</keyword>
<gene>
    <name evidence="1" type="ORF">BV25DRAFT_1841605</name>
</gene>
<comment type="caution">
    <text evidence="1">The sequence shown here is derived from an EMBL/GenBank/DDBJ whole genome shotgun (WGS) entry which is preliminary data.</text>
</comment>